<dbReference type="CDD" id="cd02511">
    <property type="entry name" value="Beta4Glucosyltransferase"/>
    <property type="match status" value="1"/>
</dbReference>
<reference evidence="4" key="1">
    <citation type="submission" date="2016-12" db="EMBL/GenBank/DDBJ databases">
        <authorList>
            <person name="Varghese N."/>
            <person name="Submissions S."/>
        </authorList>
    </citation>
    <scope>NUCLEOTIDE SEQUENCE [LARGE SCALE GENOMIC DNA]</scope>
    <source>
        <strain evidence="4">DSM 16779</strain>
    </source>
</reference>
<dbReference type="SUPFAM" id="SSF53448">
    <property type="entry name" value="Nucleotide-diphospho-sugar transferases"/>
    <property type="match status" value="1"/>
</dbReference>
<dbReference type="InterPro" id="IPR029044">
    <property type="entry name" value="Nucleotide-diphossugar_trans"/>
</dbReference>
<dbReference type="Pfam" id="PF00535">
    <property type="entry name" value="Glycos_transf_2"/>
    <property type="match status" value="1"/>
</dbReference>
<dbReference type="PANTHER" id="PTHR43630:SF2">
    <property type="entry name" value="GLYCOSYLTRANSFERASE"/>
    <property type="match status" value="1"/>
</dbReference>
<feature type="domain" description="Glycosyltransferase 2-like" evidence="2">
    <location>
        <begin position="36"/>
        <end position="146"/>
    </location>
</feature>
<dbReference type="GO" id="GO:0016740">
    <property type="term" value="F:transferase activity"/>
    <property type="evidence" value="ECO:0007669"/>
    <property type="project" value="UniProtKB-KW"/>
</dbReference>
<sequence>MLFFYSINRTNDCLTFTFIFHLSFYNVNGMEDPKISALLIVFNEEKNIEEALNSVEFADEIIVLDSFSTDKTVDIIKSKYPKVKLYQNKFEDFTKQRNLCISYAKNDWILFLDADERITPKLKNEILKEIKKPVTQNAYFFKRKFFFMGEKVNYSGTQNDKNIRLFKKEVAHYDENKRVHEGLSNVDNPGTLQNYLLHFSFDSYDAYYKKVIHYSKLKAKDLHEKRIPYQMVKQLSKSAFSFFKMYFLKLGILDGKKGLILSYLSALSSFKTYEYLKEEYA</sequence>
<accession>A0A1N6IZ12</accession>
<organism evidence="3 4">
    <name type="scientific">Chryseobacterium scophthalmum</name>
    <dbReference type="NCBI Taxonomy" id="59733"/>
    <lineage>
        <taxon>Bacteria</taxon>
        <taxon>Pseudomonadati</taxon>
        <taxon>Bacteroidota</taxon>
        <taxon>Flavobacteriia</taxon>
        <taxon>Flavobacteriales</taxon>
        <taxon>Weeksellaceae</taxon>
        <taxon>Chryseobacterium group</taxon>
        <taxon>Chryseobacterium</taxon>
    </lineage>
</organism>
<name>A0A1N6IZ12_9FLAO</name>
<dbReference type="EMBL" id="FSRQ01000005">
    <property type="protein sequence ID" value="SIO37245.1"/>
    <property type="molecule type" value="Genomic_DNA"/>
</dbReference>
<evidence type="ECO:0000313" key="4">
    <source>
        <dbReference type="Proteomes" id="UP000184782"/>
    </source>
</evidence>
<keyword evidence="3" id="KW-0808">Transferase</keyword>
<dbReference type="Gene3D" id="3.90.550.10">
    <property type="entry name" value="Spore Coat Polysaccharide Biosynthesis Protein SpsA, Chain A"/>
    <property type="match status" value="1"/>
</dbReference>
<gene>
    <name evidence="3" type="ORF">SAMN05421769_3942</name>
</gene>
<dbReference type="Proteomes" id="UP000184782">
    <property type="component" value="Unassembled WGS sequence"/>
</dbReference>
<keyword evidence="4" id="KW-1185">Reference proteome</keyword>
<comment type="similarity">
    <text evidence="1">Belongs to the glycosyltransferase 2 family. WaaE/KdtX subfamily.</text>
</comment>
<evidence type="ECO:0000313" key="3">
    <source>
        <dbReference type="EMBL" id="SIO37245.1"/>
    </source>
</evidence>
<evidence type="ECO:0000259" key="2">
    <source>
        <dbReference type="Pfam" id="PF00535"/>
    </source>
</evidence>
<proteinExistence type="inferred from homology"/>
<dbReference type="InterPro" id="IPR001173">
    <property type="entry name" value="Glyco_trans_2-like"/>
</dbReference>
<dbReference type="PANTHER" id="PTHR43630">
    <property type="entry name" value="POLY-BETA-1,6-N-ACETYL-D-GLUCOSAMINE SYNTHASE"/>
    <property type="match status" value="1"/>
</dbReference>
<dbReference type="STRING" id="59733.SAMN05421769_3942"/>
<dbReference type="AlphaFoldDB" id="A0A1N6IZ12"/>
<protein>
    <submittedName>
        <fullName evidence="3">Glycosyltransferase involved in cell wall bisynthesis</fullName>
    </submittedName>
</protein>
<evidence type="ECO:0000256" key="1">
    <source>
        <dbReference type="ARBA" id="ARBA00038494"/>
    </source>
</evidence>